<dbReference type="Proteomes" id="UP001219518">
    <property type="component" value="Unassembled WGS sequence"/>
</dbReference>
<evidence type="ECO:0000313" key="3">
    <source>
        <dbReference type="EMBL" id="KAK3914281.1"/>
    </source>
</evidence>
<dbReference type="EMBL" id="JAHWGI010000370">
    <property type="protein sequence ID" value="KAK3914281.1"/>
    <property type="molecule type" value="Genomic_DNA"/>
</dbReference>
<evidence type="ECO:0000313" key="2">
    <source>
        <dbReference type="EMBL" id="KAK3909092.1"/>
    </source>
</evidence>
<sequence>MAPAAKTHKAVLQVLQSAKPKLRKAILDNSDRALVYAICEICDNLLRGNIPISESHKVKLRRHRDTIRQLAQRGEGWQVKKKTLEQTGGSFLPLLLTAVASVLPSLFQ</sequence>
<evidence type="ECO:0000313" key="4">
    <source>
        <dbReference type="Proteomes" id="UP001219518"/>
    </source>
</evidence>
<name>A0AAE1GUB6_9NEOP</name>
<reference evidence="2" key="2">
    <citation type="journal article" date="2023" name="BMC Genomics">
        <title>Pest status, molecular evolution, and epigenetic factors derived from the genome assembly of Frankliniella fusca, a thysanopteran phytovirus vector.</title>
        <authorList>
            <person name="Catto M.A."/>
            <person name="Labadie P.E."/>
            <person name="Jacobson A.L."/>
            <person name="Kennedy G.G."/>
            <person name="Srinivasan R."/>
            <person name="Hunt B.G."/>
        </authorList>
    </citation>
    <scope>NUCLEOTIDE SEQUENCE</scope>
    <source>
        <strain evidence="2">PL_HMW_Pooled</strain>
    </source>
</reference>
<reference evidence="2" key="1">
    <citation type="submission" date="2021-07" db="EMBL/GenBank/DDBJ databases">
        <authorList>
            <person name="Catto M.A."/>
            <person name="Jacobson A."/>
            <person name="Kennedy G."/>
            <person name="Labadie P."/>
            <person name="Hunt B.G."/>
            <person name="Srinivasan R."/>
        </authorList>
    </citation>
    <scope>NUCLEOTIDE SEQUENCE</scope>
    <source>
        <strain evidence="2">PL_HMW_Pooled</strain>
        <tissue evidence="2">Head</tissue>
    </source>
</reference>
<protein>
    <submittedName>
        <fullName evidence="2">ATP-dependent Clp protease adapter protein ClpS 2</fullName>
    </submittedName>
</protein>
<dbReference type="GO" id="GO:0006508">
    <property type="term" value="P:proteolysis"/>
    <property type="evidence" value="ECO:0007669"/>
    <property type="project" value="UniProtKB-KW"/>
</dbReference>
<keyword evidence="2" id="KW-0378">Hydrolase</keyword>
<proteinExistence type="predicted"/>
<dbReference type="EMBL" id="JAHWGI010000085">
    <property type="protein sequence ID" value="KAK3909092.1"/>
    <property type="molecule type" value="Genomic_DNA"/>
</dbReference>
<feature type="transmembrane region" description="Helical" evidence="1">
    <location>
        <begin position="90"/>
        <end position="107"/>
    </location>
</feature>
<keyword evidence="1" id="KW-1133">Transmembrane helix</keyword>
<organism evidence="2 4">
    <name type="scientific">Frankliniella fusca</name>
    <dbReference type="NCBI Taxonomy" id="407009"/>
    <lineage>
        <taxon>Eukaryota</taxon>
        <taxon>Metazoa</taxon>
        <taxon>Ecdysozoa</taxon>
        <taxon>Arthropoda</taxon>
        <taxon>Hexapoda</taxon>
        <taxon>Insecta</taxon>
        <taxon>Pterygota</taxon>
        <taxon>Neoptera</taxon>
        <taxon>Paraneoptera</taxon>
        <taxon>Thysanoptera</taxon>
        <taxon>Terebrantia</taxon>
        <taxon>Thripoidea</taxon>
        <taxon>Thripidae</taxon>
        <taxon>Frankliniella</taxon>
    </lineage>
</organism>
<dbReference type="GO" id="GO:0008233">
    <property type="term" value="F:peptidase activity"/>
    <property type="evidence" value="ECO:0007669"/>
    <property type="project" value="UniProtKB-KW"/>
</dbReference>
<keyword evidence="2" id="KW-0645">Protease</keyword>
<dbReference type="AlphaFoldDB" id="A0AAE1GUB6"/>
<keyword evidence="4" id="KW-1185">Reference proteome</keyword>
<keyword evidence="1" id="KW-0472">Membrane</keyword>
<gene>
    <name evidence="2" type="ORF">KUF71_003691</name>
    <name evidence="3" type="ORF">KUF71_023694</name>
</gene>
<evidence type="ECO:0000256" key="1">
    <source>
        <dbReference type="SAM" id="Phobius"/>
    </source>
</evidence>
<accession>A0AAE1GUB6</accession>
<keyword evidence="1" id="KW-0812">Transmembrane</keyword>
<comment type="caution">
    <text evidence="2">The sequence shown here is derived from an EMBL/GenBank/DDBJ whole genome shotgun (WGS) entry which is preliminary data.</text>
</comment>